<feature type="region of interest" description="Disordered" evidence="1">
    <location>
        <begin position="89"/>
        <end position="131"/>
    </location>
</feature>
<name>A0AA48P7Q8_9VIRU</name>
<feature type="compositionally biased region" description="Basic and acidic residues" evidence="1">
    <location>
        <begin position="119"/>
        <end position="131"/>
    </location>
</feature>
<proteinExistence type="predicted"/>
<organism evidence="2">
    <name type="scientific">Malaco herpesvirus 1</name>
    <dbReference type="NCBI Taxonomy" id="3031797"/>
    <lineage>
        <taxon>Viruses</taxon>
        <taxon>Duplodnaviria</taxon>
        <taxon>Heunggongvirae</taxon>
        <taxon>Peploviricota</taxon>
        <taxon>Herviviricetes</taxon>
        <taxon>Herpesvirales</taxon>
        <taxon>Malacoherpesviridae</taxon>
    </lineage>
</organism>
<reference evidence="2" key="2">
    <citation type="submission" date="2023-01" db="EMBL/GenBank/DDBJ databases">
        <authorList>
            <person name="Rosani U."/>
            <person name="Delmont T.O."/>
            <person name="Gaia M."/>
            <person name="Krupovic M."/>
        </authorList>
    </citation>
    <scope>NUCLEOTIDE SEQUENCE</scope>
    <source>
        <strain evidence="2">MalacoHV1/China/2018</strain>
    </source>
</reference>
<feature type="compositionally biased region" description="Acidic residues" evidence="1">
    <location>
        <begin position="109"/>
        <end position="118"/>
    </location>
</feature>
<reference evidence="2" key="1">
    <citation type="journal article" date="2023" name="Front. Mar. Sci.">
        <title>Tracing the invertebrate herpesviruses in the global sequence datasets.</title>
        <authorList>
            <person name="Rosani U."/>
            <person name="Gaia M."/>
            <person name="Delmont T.O."/>
            <person name="Krupovic M."/>
        </authorList>
    </citation>
    <scope>NUCLEOTIDE SEQUENCE</scope>
    <source>
        <strain evidence="2">MalacoHV1/China/2018</strain>
    </source>
</reference>
<sequence length="319" mass="37974">MVTGQIIHSLDQLLRTTTAKTTMAFRNFNIFNYMTKSALLECTRDDIEMIARETYFQTEEEWQAFLFVKEYVDEVTRIKPYLTHQDRKRPRDYYTEEDACNPKRQRVESDDEDLESDGEGGKWVREEEAEKQPWEVTEYQPEVFDLEEEDYGDYDYRQEDFEDEPVATFSVEYDSDDSFEPLIVVKESLNDKIIRVAVKSDFKKKEIANIGWMRGDHERVKTKEDLRVYAKELAEKDDPSDFAAGVYWLNCFINKEKIFNDDKYCGLCNQGRYFMEKYIDTSITFPNKMKLDTVCGRCNQLNKQMETTKFYACESLRFH</sequence>
<evidence type="ECO:0000313" key="2">
    <source>
        <dbReference type="EMBL" id="DBA11708.1"/>
    </source>
</evidence>
<protein>
    <submittedName>
        <fullName evidence="2">ORF7</fullName>
    </submittedName>
</protein>
<evidence type="ECO:0000256" key="1">
    <source>
        <dbReference type="SAM" id="MobiDB-lite"/>
    </source>
</evidence>
<accession>A0AA48P7Q8</accession>
<dbReference type="EMBL" id="BK063091">
    <property type="protein sequence ID" value="DBA11708.1"/>
    <property type="molecule type" value="Genomic_DNA"/>
</dbReference>